<name>A0A2S6G0S7_9CLOT</name>
<dbReference type="RefSeq" id="WP_104408886.1">
    <property type="nucleotide sequence ID" value="NZ_PTIS01000001.1"/>
</dbReference>
<keyword evidence="14" id="KW-0282">Flagellum</keyword>
<dbReference type="InterPro" id="IPR006182">
    <property type="entry name" value="FliF_N_dom"/>
</dbReference>
<evidence type="ECO:0000256" key="8">
    <source>
        <dbReference type="ARBA" id="ARBA00023143"/>
    </source>
</evidence>
<keyword evidence="8 9" id="KW-0975">Bacterial flagellum</keyword>
<keyword evidence="7 11" id="KW-0472">Membrane</keyword>
<evidence type="ECO:0000256" key="2">
    <source>
        <dbReference type="ARBA" id="ARBA00004651"/>
    </source>
</evidence>
<dbReference type="Proteomes" id="UP000239863">
    <property type="component" value="Unassembled WGS sequence"/>
</dbReference>
<dbReference type="PIRSF" id="PIRSF004862">
    <property type="entry name" value="FliF"/>
    <property type="match status" value="1"/>
</dbReference>
<dbReference type="PANTHER" id="PTHR30046">
    <property type="entry name" value="FLAGELLAR M-RING PROTEIN"/>
    <property type="match status" value="1"/>
</dbReference>
<dbReference type="NCBIfam" id="TIGR00206">
    <property type="entry name" value="fliF"/>
    <property type="match status" value="1"/>
</dbReference>
<dbReference type="GO" id="GO:0009431">
    <property type="term" value="C:bacterial-type flagellum basal body, MS ring"/>
    <property type="evidence" value="ECO:0007669"/>
    <property type="project" value="InterPro"/>
</dbReference>
<dbReference type="Pfam" id="PF08345">
    <property type="entry name" value="YscJ_FliF_C"/>
    <property type="match status" value="1"/>
</dbReference>
<evidence type="ECO:0000259" key="13">
    <source>
        <dbReference type="Pfam" id="PF08345"/>
    </source>
</evidence>
<keyword evidence="6 11" id="KW-1133">Transmembrane helix</keyword>
<dbReference type="InterPro" id="IPR045851">
    <property type="entry name" value="AMP-bd_C_sf"/>
</dbReference>
<evidence type="ECO:0000256" key="9">
    <source>
        <dbReference type="PIRNR" id="PIRNR004862"/>
    </source>
</evidence>
<evidence type="ECO:0000256" key="7">
    <source>
        <dbReference type="ARBA" id="ARBA00023136"/>
    </source>
</evidence>
<keyword evidence="5 11" id="KW-0812">Transmembrane</keyword>
<evidence type="ECO:0000256" key="4">
    <source>
        <dbReference type="ARBA" id="ARBA00022475"/>
    </source>
</evidence>
<feature type="compositionally biased region" description="Low complexity" evidence="10">
    <location>
        <begin position="311"/>
        <end position="323"/>
    </location>
</feature>
<comment type="similarity">
    <text evidence="3 9">Belongs to the FliF family.</text>
</comment>
<evidence type="ECO:0000256" key="11">
    <source>
        <dbReference type="SAM" id="Phobius"/>
    </source>
</evidence>
<evidence type="ECO:0000256" key="5">
    <source>
        <dbReference type="ARBA" id="ARBA00022692"/>
    </source>
</evidence>
<dbReference type="PANTHER" id="PTHR30046:SF0">
    <property type="entry name" value="FLAGELLAR M-RING PROTEIN"/>
    <property type="match status" value="1"/>
</dbReference>
<dbReference type="InterPro" id="IPR013556">
    <property type="entry name" value="Flag_M-ring_C"/>
</dbReference>
<evidence type="ECO:0000256" key="3">
    <source>
        <dbReference type="ARBA" id="ARBA00007971"/>
    </source>
</evidence>
<keyword evidence="14" id="KW-0966">Cell projection</keyword>
<feature type="transmembrane region" description="Helical" evidence="11">
    <location>
        <begin position="424"/>
        <end position="445"/>
    </location>
</feature>
<gene>
    <name evidence="14" type="ORF">BD821_101159</name>
</gene>
<dbReference type="AlphaFoldDB" id="A0A2S6G0S7"/>
<evidence type="ECO:0000256" key="10">
    <source>
        <dbReference type="SAM" id="MobiDB-lite"/>
    </source>
</evidence>
<feature type="domain" description="Flagellar M-ring N-terminal" evidence="12">
    <location>
        <begin position="45"/>
        <end position="216"/>
    </location>
</feature>
<protein>
    <recommendedName>
        <fullName evidence="9">Flagellar M-ring protein</fullName>
    </recommendedName>
</protein>
<dbReference type="OrthoDB" id="9807026at2"/>
<feature type="region of interest" description="Disordered" evidence="10">
    <location>
        <begin position="288"/>
        <end position="323"/>
    </location>
</feature>
<dbReference type="InterPro" id="IPR043427">
    <property type="entry name" value="YscJ/FliF"/>
</dbReference>
<evidence type="ECO:0000256" key="1">
    <source>
        <dbReference type="ARBA" id="ARBA00004117"/>
    </source>
</evidence>
<dbReference type="InterPro" id="IPR000067">
    <property type="entry name" value="FlgMring_FliF"/>
</dbReference>
<evidence type="ECO:0000313" key="15">
    <source>
        <dbReference type="Proteomes" id="UP000239863"/>
    </source>
</evidence>
<dbReference type="EMBL" id="PTIS01000001">
    <property type="protein sequence ID" value="PPK49498.1"/>
    <property type="molecule type" value="Genomic_DNA"/>
</dbReference>
<comment type="caution">
    <text evidence="14">The sequence shown here is derived from an EMBL/GenBank/DDBJ whole genome shotgun (WGS) entry which is preliminary data.</text>
</comment>
<sequence>MEKLKEGLRNMRDKLKSMKLGTKIALGISLIAFIIAIIFLSTYMKSNKYGVLFSNLDPADAKVVTEKIKEKKVKVEVRGNSIYVPKEMVDELRLELATEISNGSKGYELLDDGNSFGMTDEEFSVKKQRMLQGEIEKTIKSFPQVKNARVHLTPAKDSVFVKDAKPGKSSVYLELNQGEKIDEEQVKSIVALISGAAQNIPKESVEVIDDKMNLLSKDIYDDNAMSIAALDKHKQAEIDYETKLENSVLDMLETVIGRDRVKVKVNSDLDFDAVEENKIVIDPEKVPVSESSLKETSNGGEERVAQSPVDNNMNNTIANNNGNVSTTKEELNTNYELGKTERKVIAAPGEVKRLTASVVVDGNLDERMEESIKSLVSNAIGYKADRGDEVSVVGMTFDPTLKDNAKKEIEDMQKQAEAENKRKLYRNIGIALVSLLAIIIVLVILRKRKEEDIEDELEGLDVIIGDNIEPKEKVEFAPIEFESNSESNHIEKEIKKYASEKPDQVIDIVKSWISEDER</sequence>
<keyword evidence="4" id="KW-1003">Cell membrane</keyword>
<feature type="compositionally biased region" description="Polar residues" evidence="10">
    <location>
        <begin position="289"/>
        <end position="299"/>
    </location>
</feature>
<proteinExistence type="inferred from homology"/>
<dbReference type="PRINTS" id="PR01009">
    <property type="entry name" value="FLGMRINGFLIF"/>
</dbReference>
<accession>A0A2S6G0S7</accession>
<reference evidence="14 15" key="1">
    <citation type="submission" date="2018-02" db="EMBL/GenBank/DDBJ databases">
        <title>Genomic Encyclopedia of Archaeal and Bacterial Type Strains, Phase II (KMG-II): from individual species to whole genera.</title>
        <authorList>
            <person name="Goeker M."/>
        </authorList>
    </citation>
    <scope>NUCLEOTIDE SEQUENCE [LARGE SCALE GENOMIC DNA]</scope>
    <source>
        <strain evidence="14 15">DSM 15099</strain>
    </source>
</reference>
<comment type="subcellular location">
    <subcellularLocation>
        <location evidence="1 9">Bacterial flagellum basal body</location>
    </subcellularLocation>
    <subcellularLocation>
        <location evidence="2">Cell membrane</location>
        <topology evidence="2">Multi-pass membrane protein</topology>
    </subcellularLocation>
</comment>
<evidence type="ECO:0000259" key="12">
    <source>
        <dbReference type="Pfam" id="PF01514"/>
    </source>
</evidence>
<dbReference type="Gene3D" id="3.30.300.30">
    <property type="match status" value="1"/>
</dbReference>
<dbReference type="GO" id="GO:0071973">
    <property type="term" value="P:bacterial-type flagellum-dependent cell motility"/>
    <property type="evidence" value="ECO:0007669"/>
    <property type="project" value="InterPro"/>
</dbReference>
<organism evidence="14 15">
    <name type="scientific">Clostridium algidicarnis DSM 15099</name>
    <dbReference type="NCBI Taxonomy" id="1121295"/>
    <lineage>
        <taxon>Bacteria</taxon>
        <taxon>Bacillati</taxon>
        <taxon>Bacillota</taxon>
        <taxon>Clostridia</taxon>
        <taxon>Eubacteriales</taxon>
        <taxon>Clostridiaceae</taxon>
        <taxon>Clostridium</taxon>
    </lineage>
</organism>
<feature type="transmembrane region" description="Helical" evidence="11">
    <location>
        <begin position="20"/>
        <end position="44"/>
    </location>
</feature>
<dbReference type="Pfam" id="PF01514">
    <property type="entry name" value="YscJ_FliF"/>
    <property type="match status" value="1"/>
</dbReference>
<comment type="function">
    <text evidence="9">The M ring may be actively involved in energy transduction.</text>
</comment>
<dbReference type="STRING" id="37659.GCA_000703125_02798"/>
<feature type="domain" description="Flagellar M-ring C-terminal" evidence="13">
    <location>
        <begin position="252"/>
        <end position="397"/>
    </location>
</feature>
<dbReference type="GO" id="GO:0003774">
    <property type="term" value="F:cytoskeletal motor activity"/>
    <property type="evidence" value="ECO:0007669"/>
    <property type="project" value="InterPro"/>
</dbReference>
<evidence type="ECO:0000313" key="14">
    <source>
        <dbReference type="EMBL" id="PPK49498.1"/>
    </source>
</evidence>
<keyword evidence="14" id="KW-0969">Cilium</keyword>
<dbReference type="GO" id="GO:0005886">
    <property type="term" value="C:plasma membrane"/>
    <property type="evidence" value="ECO:0007669"/>
    <property type="project" value="UniProtKB-SubCell"/>
</dbReference>
<evidence type="ECO:0000256" key="6">
    <source>
        <dbReference type="ARBA" id="ARBA00022989"/>
    </source>
</evidence>